<sequence length="498" mass="55144">MDDTALPDPAVPGPAHPDAASPGPASPGPGQSGSLFRRHLAEWRMILVAWRLLVLQTSHPVVAAGTAEHSTYRAHPWRRIEHTMSSGQRLVFADRATLRREVARLDRAHRRIQGVDGHGQAYSAQSPATRVWVLITLYESVVAMRELSGDPLGPAELDVLYGEFSAICAEFRLPDGVLPKTAAEVPAYVDTVVRECLEFNAQARYLLFDMLREAPRPRRLRLLAPLWPLLRLLIAAVLTTLTVADLPPAYRERFGLVAGRPGALLSRVLHRGARRVATRLPDRLRYRTQSDHSAAGPVDVDVAGPVDANAPRRFRPGRRDTRRPRLGRFFSEVLDQTGDGFISSHDLRAMAHNVCWQLELDDAGEEAVYAGFDAWWEELRRTMDTDGDGRISKAEFVAAAIAAHDRDPEHPHPQPGLRAALHAVFRAADTDRSGFIGADEYRVVFGSRLHPAEISHGFRQLDRDGDGRLSEAEFVRGFTEFFTARGDLAAGSQLLGRP</sequence>
<comment type="caution">
    <text evidence="3">The sequence shown here is derived from an EMBL/GenBank/DDBJ whole genome shotgun (WGS) entry which is preliminary data.</text>
</comment>
<feature type="region of interest" description="Disordered" evidence="1">
    <location>
        <begin position="288"/>
        <end position="319"/>
    </location>
</feature>
<evidence type="ECO:0000256" key="1">
    <source>
        <dbReference type="SAM" id="MobiDB-lite"/>
    </source>
</evidence>
<dbReference type="SMART" id="SM00054">
    <property type="entry name" value="EFh"/>
    <property type="match status" value="4"/>
</dbReference>
<gene>
    <name evidence="3" type="ORF">FFZ77_22515</name>
</gene>
<feature type="compositionally biased region" description="Low complexity" evidence="1">
    <location>
        <begin position="294"/>
        <end position="308"/>
    </location>
</feature>
<dbReference type="PANTHER" id="PTHR36151">
    <property type="entry name" value="BLR2777 PROTEIN"/>
    <property type="match status" value="1"/>
</dbReference>
<protein>
    <submittedName>
        <fullName evidence="3">DUF2236 domain-containing protein</fullName>
    </submittedName>
</protein>
<dbReference type="PROSITE" id="PS00018">
    <property type="entry name" value="EF_HAND_1"/>
    <property type="match status" value="2"/>
</dbReference>
<reference evidence="3 4" key="1">
    <citation type="submission" date="2019-06" db="EMBL/GenBank/DDBJ databases">
        <title>Comparative genomics and metabolomics analyses of clavulanic acid producing Streptomyces species provides insight into specialized metabolism and evolution of beta-lactam biosynthetic gene clusters.</title>
        <authorList>
            <person name="Moore M.A."/>
            <person name="Cruz-Morales P."/>
            <person name="Barona Gomez F."/>
            <person name="Kapil T."/>
        </authorList>
    </citation>
    <scope>NUCLEOTIDE SEQUENCE [LARGE SCALE GENOMIC DNA]</scope>
    <source>
        <strain evidence="3 4">T-272</strain>
    </source>
</reference>
<dbReference type="InterPro" id="IPR011992">
    <property type="entry name" value="EF-hand-dom_pair"/>
</dbReference>
<feature type="compositionally biased region" description="Low complexity" evidence="1">
    <location>
        <begin position="16"/>
        <end position="33"/>
    </location>
</feature>
<dbReference type="Gene3D" id="1.10.238.10">
    <property type="entry name" value="EF-hand"/>
    <property type="match status" value="1"/>
</dbReference>
<accession>A0ABW9NYA2</accession>
<dbReference type="EMBL" id="VDEQ01000249">
    <property type="protein sequence ID" value="MQS38292.1"/>
    <property type="molecule type" value="Genomic_DNA"/>
</dbReference>
<organism evidence="3 4">
    <name type="scientific">Streptomyces katsurahamanus</name>
    <dbReference type="NCBI Taxonomy" id="2577098"/>
    <lineage>
        <taxon>Bacteria</taxon>
        <taxon>Bacillati</taxon>
        <taxon>Actinomycetota</taxon>
        <taxon>Actinomycetes</taxon>
        <taxon>Kitasatosporales</taxon>
        <taxon>Streptomycetaceae</taxon>
        <taxon>Streptomyces</taxon>
    </lineage>
</organism>
<dbReference type="SUPFAM" id="SSF47473">
    <property type="entry name" value="EF-hand"/>
    <property type="match status" value="1"/>
</dbReference>
<dbReference type="PROSITE" id="PS50222">
    <property type="entry name" value="EF_HAND_2"/>
    <property type="match status" value="3"/>
</dbReference>
<keyword evidence="4" id="KW-1185">Reference proteome</keyword>
<dbReference type="Pfam" id="PF09995">
    <property type="entry name" value="MPAB_Lcp_cat"/>
    <property type="match status" value="1"/>
</dbReference>
<dbReference type="Pfam" id="PF13499">
    <property type="entry name" value="EF-hand_7"/>
    <property type="match status" value="1"/>
</dbReference>
<dbReference type="CDD" id="cd00051">
    <property type="entry name" value="EFh"/>
    <property type="match status" value="1"/>
</dbReference>
<dbReference type="PANTHER" id="PTHR36151:SF3">
    <property type="entry name" value="ER-BOUND OXYGENASE MPAB_MPAB'_RUBBER OXYGENASE CATALYTIC DOMAIN-CONTAINING PROTEIN"/>
    <property type="match status" value="1"/>
</dbReference>
<proteinExistence type="predicted"/>
<evidence type="ECO:0000313" key="4">
    <source>
        <dbReference type="Proteomes" id="UP000460558"/>
    </source>
</evidence>
<feature type="domain" description="EF-hand" evidence="2">
    <location>
        <begin position="449"/>
        <end position="484"/>
    </location>
</feature>
<evidence type="ECO:0000259" key="2">
    <source>
        <dbReference type="PROSITE" id="PS50222"/>
    </source>
</evidence>
<dbReference type="RefSeq" id="WP_153485498.1">
    <property type="nucleotide sequence ID" value="NZ_VDEQ01000249.1"/>
</dbReference>
<feature type="domain" description="EF-hand" evidence="2">
    <location>
        <begin position="321"/>
        <end position="357"/>
    </location>
</feature>
<dbReference type="Proteomes" id="UP000460558">
    <property type="component" value="Unassembled WGS sequence"/>
</dbReference>
<dbReference type="Pfam" id="PF13202">
    <property type="entry name" value="EF-hand_5"/>
    <property type="match status" value="1"/>
</dbReference>
<name>A0ABW9NYA2_9ACTN</name>
<feature type="domain" description="EF-hand" evidence="2">
    <location>
        <begin position="381"/>
        <end position="406"/>
    </location>
</feature>
<dbReference type="InterPro" id="IPR018247">
    <property type="entry name" value="EF_Hand_1_Ca_BS"/>
</dbReference>
<feature type="region of interest" description="Disordered" evidence="1">
    <location>
        <begin position="1"/>
        <end position="33"/>
    </location>
</feature>
<dbReference type="InterPro" id="IPR002048">
    <property type="entry name" value="EF_hand_dom"/>
</dbReference>
<dbReference type="InterPro" id="IPR018713">
    <property type="entry name" value="MPAB/Lcp_cat_dom"/>
</dbReference>
<evidence type="ECO:0000313" key="3">
    <source>
        <dbReference type="EMBL" id="MQS38292.1"/>
    </source>
</evidence>